<dbReference type="EMBL" id="KL142373">
    <property type="protein sequence ID" value="KDR79299.1"/>
    <property type="molecule type" value="Genomic_DNA"/>
</dbReference>
<dbReference type="HOGENOM" id="CLU_1402540_0_0_1"/>
<feature type="region of interest" description="Disordered" evidence="1">
    <location>
        <begin position="83"/>
        <end position="194"/>
    </location>
</feature>
<evidence type="ECO:0000313" key="2">
    <source>
        <dbReference type="EMBL" id="KDR79299.1"/>
    </source>
</evidence>
<organism evidence="2 3">
    <name type="scientific">Galerina marginata (strain CBS 339.88)</name>
    <dbReference type="NCBI Taxonomy" id="685588"/>
    <lineage>
        <taxon>Eukaryota</taxon>
        <taxon>Fungi</taxon>
        <taxon>Dikarya</taxon>
        <taxon>Basidiomycota</taxon>
        <taxon>Agaricomycotina</taxon>
        <taxon>Agaricomycetes</taxon>
        <taxon>Agaricomycetidae</taxon>
        <taxon>Agaricales</taxon>
        <taxon>Agaricineae</taxon>
        <taxon>Strophariaceae</taxon>
        <taxon>Galerina</taxon>
    </lineage>
</organism>
<reference evidence="3" key="1">
    <citation type="journal article" date="2014" name="Proc. Natl. Acad. Sci. U.S.A.">
        <title>Extensive sampling of basidiomycete genomes demonstrates inadequacy of the white-rot/brown-rot paradigm for wood decay fungi.</title>
        <authorList>
            <person name="Riley R."/>
            <person name="Salamov A.A."/>
            <person name="Brown D.W."/>
            <person name="Nagy L.G."/>
            <person name="Floudas D."/>
            <person name="Held B.W."/>
            <person name="Levasseur A."/>
            <person name="Lombard V."/>
            <person name="Morin E."/>
            <person name="Otillar R."/>
            <person name="Lindquist E.A."/>
            <person name="Sun H."/>
            <person name="LaButti K.M."/>
            <person name="Schmutz J."/>
            <person name="Jabbour D."/>
            <person name="Luo H."/>
            <person name="Baker S.E."/>
            <person name="Pisabarro A.G."/>
            <person name="Walton J.D."/>
            <person name="Blanchette R.A."/>
            <person name="Henrissat B."/>
            <person name="Martin F."/>
            <person name="Cullen D."/>
            <person name="Hibbett D.S."/>
            <person name="Grigoriev I.V."/>
        </authorList>
    </citation>
    <scope>NUCLEOTIDE SEQUENCE [LARGE SCALE GENOMIC DNA]</scope>
    <source>
        <strain evidence="3">CBS 339.88</strain>
    </source>
</reference>
<evidence type="ECO:0000256" key="1">
    <source>
        <dbReference type="SAM" id="MobiDB-lite"/>
    </source>
</evidence>
<feature type="compositionally biased region" description="Polar residues" evidence="1">
    <location>
        <begin position="164"/>
        <end position="175"/>
    </location>
</feature>
<accession>A0A067THA9</accession>
<sequence>MCKWVGKPQGPHAQHDNSLSLTIVNMANDNSQNPKDFEKNFLSSVAVPIYDFFTHAQRSASRAPLEGSHGHPSKSRIRRFFSKSTTASPSQSTLSFPLTSATVMPGGGTPLDPSTVAAPDAISPNQSPLMIDPSHTTPASSGSHTLATSSPPPNLDNFPHLHGQNMTASAGQSPATLPGWGVTYSPQSRMPDRL</sequence>
<dbReference type="AlphaFoldDB" id="A0A067THA9"/>
<feature type="compositionally biased region" description="Polar residues" evidence="1">
    <location>
        <begin position="85"/>
        <end position="102"/>
    </location>
</feature>
<gene>
    <name evidence="2" type="ORF">GALMADRAFT_1232618</name>
</gene>
<keyword evidence="3" id="KW-1185">Reference proteome</keyword>
<dbReference type="Proteomes" id="UP000027222">
    <property type="component" value="Unassembled WGS sequence"/>
</dbReference>
<name>A0A067THA9_GALM3</name>
<proteinExistence type="predicted"/>
<evidence type="ECO:0000313" key="3">
    <source>
        <dbReference type="Proteomes" id="UP000027222"/>
    </source>
</evidence>
<dbReference type="STRING" id="685588.A0A067THA9"/>
<feature type="compositionally biased region" description="Polar residues" evidence="1">
    <location>
        <begin position="123"/>
        <end position="149"/>
    </location>
</feature>
<protein>
    <submittedName>
        <fullName evidence="2">Uncharacterized protein</fullName>
    </submittedName>
</protein>